<evidence type="ECO:0000256" key="1">
    <source>
        <dbReference type="SAM" id="MobiDB-lite"/>
    </source>
</evidence>
<gene>
    <name evidence="2" type="ORF">J2Z30_006874</name>
</gene>
<sequence length="189" mass="20642">MGALAALVGARIGGRSAVEAAAVAGAESHELSRAEARRAAYADLGTAAFQFSRTFVDVQAVINGRHFGINPEWQQVDPALYSTLDSRQDDVAHAAMIVQLHGPMEIVDLAWDIYAQCQRAERRLAEYAVVLRPGAEEARRRAEEAWNAVSKARGIFLSNGRAHLEGQPIPLEGEPYLHTLDRPSLDRES</sequence>
<reference evidence="2 3" key="1">
    <citation type="submission" date="2021-03" db="EMBL/GenBank/DDBJ databases">
        <title>Genomic Encyclopedia of Type Strains, Phase IV (KMG-IV): sequencing the most valuable type-strain genomes for metagenomic binning, comparative biology and taxonomic classification.</title>
        <authorList>
            <person name="Goeker M."/>
        </authorList>
    </citation>
    <scope>NUCLEOTIDE SEQUENCE [LARGE SCALE GENOMIC DNA]</scope>
    <source>
        <strain evidence="2 3">DSM 41954</strain>
    </source>
</reference>
<dbReference type="EMBL" id="JAGGLR010000021">
    <property type="protein sequence ID" value="MBP2065832.1"/>
    <property type="molecule type" value="Genomic_DNA"/>
</dbReference>
<protein>
    <submittedName>
        <fullName evidence="2">Uncharacterized protein</fullName>
    </submittedName>
</protein>
<comment type="caution">
    <text evidence="2">The sequence shown here is derived from an EMBL/GenBank/DDBJ whole genome shotgun (WGS) entry which is preliminary data.</text>
</comment>
<dbReference type="Proteomes" id="UP000756710">
    <property type="component" value="Unassembled WGS sequence"/>
</dbReference>
<name>A0ABS4N1G4_9ACTN</name>
<feature type="compositionally biased region" description="Basic and acidic residues" evidence="1">
    <location>
        <begin position="179"/>
        <end position="189"/>
    </location>
</feature>
<organism evidence="2 3">
    <name type="scientific">Streptomyces iranensis</name>
    <dbReference type="NCBI Taxonomy" id="576784"/>
    <lineage>
        <taxon>Bacteria</taxon>
        <taxon>Bacillati</taxon>
        <taxon>Actinomycetota</taxon>
        <taxon>Actinomycetes</taxon>
        <taxon>Kitasatosporales</taxon>
        <taxon>Streptomycetaceae</taxon>
        <taxon>Streptomyces</taxon>
        <taxon>Streptomyces violaceusniger group</taxon>
    </lineage>
</organism>
<accession>A0ABS4N1G4</accession>
<evidence type="ECO:0000313" key="3">
    <source>
        <dbReference type="Proteomes" id="UP000756710"/>
    </source>
</evidence>
<keyword evidence="3" id="KW-1185">Reference proteome</keyword>
<evidence type="ECO:0000313" key="2">
    <source>
        <dbReference type="EMBL" id="MBP2065832.1"/>
    </source>
</evidence>
<feature type="region of interest" description="Disordered" evidence="1">
    <location>
        <begin position="166"/>
        <end position="189"/>
    </location>
</feature>
<proteinExistence type="predicted"/>